<evidence type="ECO:0000313" key="10">
    <source>
        <dbReference type="Proteomes" id="UP000737113"/>
    </source>
</evidence>
<name>A0A972FRP9_9GAMM</name>
<sequence>MKLQPLLLGLLLGALLVTGAVSASEPNTAPEQSQTAEPNRISEQHKLTQQLAAAEAIRSSQPVRFSELLSELEAERSSLSNEQKHYLDYLQGYQLSFTGKLELGLEKYKQLIGSDASPLLQYRANLAIVNNLAVTRDWPQGLTHLALALEALPNISDEAMRQNGLVVAAIFYNQLGQYELGLKYASRLENTATAGRTLCFAKQLKLEARFNLHSLETDSPEIQDGIKVCEQQGEAVLSNFIRIHLANVYLKSADSQSALILLTPHLAEVEATHYPRLIAEFYSVMARAHWALQQPELAEHYALKALELGKSLDATQPIVQVYETLYQIALQRNDYQTALDYHIKFAEADKAYLDETKTKFLAYQLAQHQSIEQQSKISLLDKQNNLLRLEQQLASAEAENNRLFIALLILCVTALLVLIYRAGRTHKRLRTLAEYDALTGVYNRGHCTQLATASLDYCRNSSQEISCILLDLDNFKAINDNYGHACGDWVLKKVASVCMASTRKNDIFARLGGEEFFLLLPGCDLDRAMALAERLRAGLAAIDTADSGFSFAISASLGVTGSALSGFELEQLIADADTGMYHAKKSGRDRVSLYSSELREQEQRQHQAAMASQDEFSAA</sequence>
<feature type="chain" id="PRO_5037490995" description="diguanylate cyclase" evidence="7">
    <location>
        <begin position="24"/>
        <end position="619"/>
    </location>
</feature>
<evidence type="ECO:0000256" key="5">
    <source>
        <dbReference type="SAM" id="MobiDB-lite"/>
    </source>
</evidence>
<dbReference type="Pfam" id="PF00990">
    <property type="entry name" value="GGDEF"/>
    <property type="match status" value="1"/>
</dbReference>
<proteinExistence type="predicted"/>
<keyword evidence="4" id="KW-0175">Coiled coil</keyword>
<protein>
    <recommendedName>
        <fullName evidence="2">diguanylate cyclase</fullName>
        <ecNumber evidence="2">2.7.7.65</ecNumber>
    </recommendedName>
</protein>
<dbReference type="EC" id="2.7.7.65" evidence="2"/>
<dbReference type="Gene3D" id="3.30.70.270">
    <property type="match status" value="1"/>
</dbReference>
<dbReference type="InterPro" id="IPR029787">
    <property type="entry name" value="Nucleotide_cyclase"/>
</dbReference>
<comment type="catalytic activity">
    <reaction evidence="3">
        <text>2 GTP = 3',3'-c-di-GMP + 2 diphosphate</text>
        <dbReference type="Rhea" id="RHEA:24898"/>
        <dbReference type="ChEBI" id="CHEBI:33019"/>
        <dbReference type="ChEBI" id="CHEBI:37565"/>
        <dbReference type="ChEBI" id="CHEBI:58805"/>
        <dbReference type="EC" id="2.7.7.65"/>
    </reaction>
</comment>
<evidence type="ECO:0000256" key="2">
    <source>
        <dbReference type="ARBA" id="ARBA00012528"/>
    </source>
</evidence>
<accession>A0A972FRP9</accession>
<dbReference type="SMART" id="SM00267">
    <property type="entry name" value="GGDEF"/>
    <property type="match status" value="1"/>
</dbReference>
<evidence type="ECO:0000259" key="8">
    <source>
        <dbReference type="PROSITE" id="PS50887"/>
    </source>
</evidence>
<dbReference type="Proteomes" id="UP000737113">
    <property type="component" value="Unassembled WGS sequence"/>
</dbReference>
<dbReference type="GO" id="GO:0052621">
    <property type="term" value="F:diguanylate cyclase activity"/>
    <property type="evidence" value="ECO:0007669"/>
    <property type="project" value="UniProtKB-EC"/>
</dbReference>
<keyword evidence="6" id="KW-1133">Transmembrane helix</keyword>
<evidence type="ECO:0000256" key="3">
    <source>
        <dbReference type="ARBA" id="ARBA00034247"/>
    </source>
</evidence>
<comment type="cofactor">
    <cofactor evidence="1">
        <name>Mg(2+)</name>
        <dbReference type="ChEBI" id="CHEBI:18420"/>
    </cofactor>
</comment>
<dbReference type="CDD" id="cd01949">
    <property type="entry name" value="GGDEF"/>
    <property type="match status" value="1"/>
</dbReference>
<dbReference type="InterPro" id="IPR050469">
    <property type="entry name" value="Diguanylate_Cyclase"/>
</dbReference>
<keyword evidence="7" id="KW-0732">Signal</keyword>
<dbReference type="SUPFAM" id="SSF48452">
    <property type="entry name" value="TPR-like"/>
    <property type="match status" value="1"/>
</dbReference>
<comment type="caution">
    <text evidence="9">The sequence shown here is derived from an EMBL/GenBank/DDBJ whole genome shotgun (WGS) entry which is preliminary data.</text>
</comment>
<dbReference type="EMBL" id="JAAXYH010000003">
    <property type="protein sequence ID" value="NMH64953.1"/>
    <property type="molecule type" value="Genomic_DNA"/>
</dbReference>
<keyword evidence="6" id="KW-0472">Membrane</keyword>
<dbReference type="AlphaFoldDB" id="A0A972FRP9"/>
<dbReference type="Gene3D" id="1.25.40.10">
    <property type="entry name" value="Tetratricopeptide repeat domain"/>
    <property type="match status" value="1"/>
</dbReference>
<dbReference type="PANTHER" id="PTHR45138">
    <property type="entry name" value="REGULATORY COMPONENTS OF SENSORY TRANSDUCTION SYSTEM"/>
    <property type="match status" value="1"/>
</dbReference>
<evidence type="ECO:0000256" key="4">
    <source>
        <dbReference type="SAM" id="Coils"/>
    </source>
</evidence>
<dbReference type="PANTHER" id="PTHR45138:SF9">
    <property type="entry name" value="DIGUANYLATE CYCLASE DGCM-RELATED"/>
    <property type="match status" value="1"/>
</dbReference>
<evidence type="ECO:0000256" key="7">
    <source>
        <dbReference type="SAM" id="SignalP"/>
    </source>
</evidence>
<dbReference type="RefSeq" id="WP_169563614.1">
    <property type="nucleotide sequence ID" value="NZ_JAAXYH010000003.1"/>
</dbReference>
<evidence type="ECO:0000256" key="6">
    <source>
        <dbReference type="SAM" id="Phobius"/>
    </source>
</evidence>
<feature type="domain" description="GGDEF" evidence="8">
    <location>
        <begin position="463"/>
        <end position="596"/>
    </location>
</feature>
<keyword evidence="6" id="KW-0812">Transmembrane</keyword>
<dbReference type="SUPFAM" id="SSF55073">
    <property type="entry name" value="Nucleotide cyclase"/>
    <property type="match status" value="1"/>
</dbReference>
<feature type="region of interest" description="Disordered" evidence="5">
    <location>
        <begin position="600"/>
        <end position="619"/>
    </location>
</feature>
<dbReference type="InterPro" id="IPR011990">
    <property type="entry name" value="TPR-like_helical_dom_sf"/>
</dbReference>
<dbReference type="PROSITE" id="PS50887">
    <property type="entry name" value="GGDEF"/>
    <property type="match status" value="1"/>
</dbReference>
<reference evidence="9" key="1">
    <citation type="submission" date="2020-04" db="EMBL/GenBank/DDBJ databases">
        <title>Description of Shewanella salipaludis sp. nov., isolated from a salt marsh.</title>
        <authorList>
            <person name="Park S."/>
            <person name="Yoon J.-H."/>
        </authorList>
    </citation>
    <scope>NUCLEOTIDE SEQUENCE</scope>
    <source>
        <strain evidence="9">SHSM-M6</strain>
    </source>
</reference>
<gene>
    <name evidence="9" type="ORF">HC757_07175</name>
</gene>
<evidence type="ECO:0000256" key="1">
    <source>
        <dbReference type="ARBA" id="ARBA00001946"/>
    </source>
</evidence>
<keyword evidence="10" id="KW-1185">Reference proteome</keyword>
<dbReference type="NCBIfam" id="TIGR00254">
    <property type="entry name" value="GGDEF"/>
    <property type="match status" value="1"/>
</dbReference>
<organism evidence="9 10">
    <name type="scientific">Shewanella salipaludis</name>
    <dbReference type="NCBI Taxonomy" id="2723052"/>
    <lineage>
        <taxon>Bacteria</taxon>
        <taxon>Pseudomonadati</taxon>
        <taxon>Pseudomonadota</taxon>
        <taxon>Gammaproteobacteria</taxon>
        <taxon>Alteromonadales</taxon>
        <taxon>Shewanellaceae</taxon>
        <taxon>Shewanella</taxon>
    </lineage>
</organism>
<dbReference type="InterPro" id="IPR043128">
    <property type="entry name" value="Rev_trsase/Diguanyl_cyclase"/>
</dbReference>
<dbReference type="InterPro" id="IPR000160">
    <property type="entry name" value="GGDEF_dom"/>
</dbReference>
<dbReference type="FunFam" id="3.30.70.270:FF:000001">
    <property type="entry name" value="Diguanylate cyclase domain protein"/>
    <property type="match status" value="1"/>
</dbReference>
<feature type="transmembrane region" description="Helical" evidence="6">
    <location>
        <begin position="403"/>
        <end position="420"/>
    </location>
</feature>
<feature type="coiled-coil region" evidence="4">
    <location>
        <begin position="379"/>
        <end position="406"/>
    </location>
</feature>
<feature type="signal peptide" evidence="7">
    <location>
        <begin position="1"/>
        <end position="23"/>
    </location>
</feature>
<evidence type="ECO:0000313" key="9">
    <source>
        <dbReference type="EMBL" id="NMH64953.1"/>
    </source>
</evidence>